<dbReference type="GO" id="GO:0051536">
    <property type="term" value="F:iron-sulfur cluster binding"/>
    <property type="evidence" value="ECO:0007669"/>
    <property type="project" value="UniProtKB-KW"/>
</dbReference>
<evidence type="ECO:0000256" key="3">
    <source>
        <dbReference type="ARBA" id="ARBA00023004"/>
    </source>
</evidence>
<dbReference type="SFLD" id="SFLDG01067">
    <property type="entry name" value="SPASM/twitch_domain_containing"/>
    <property type="match status" value="1"/>
</dbReference>
<dbReference type="EMBL" id="KP995196">
    <property type="protein sequence ID" value="AKC92675.1"/>
    <property type="molecule type" value="Genomic_DNA"/>
</dbReference>
<evidence type="ECO:0000256" key="1">
    <source>
        <dbReference type="ARBA" id="ARBA00022691"/>
    </source>
</evidence>
<dbReference type="InterPro" id="IPR058240">
    <property type="entry name" value="rSAM_sf"/>
</dbReference>
<keyword evidence="4" id="KW-0411">Iron-sulfur</keyword>
<organism evidence="7">
    <name type="scientific">Amycolatopsis sp. SANK 60206</name>
    <dbReference type="NCBI Taxonomy" id="1642649"/>
    <lineage>
        <taxon>Bacteria</taxon>
        <taxon>Bacillati</taxon>
        <taxon>Actinomycetota</taxon>
        <taxon>Actinomycetes</taxon>
        <taxon>Pseudonocardiales</taxon>
        <taxon>Pseudonocardiaceae</taxon>
        <taxon>Amycolatopsis</taxon>
    </lineage>
</organism>
<evidence type="ECO:0000259" key="5">
    <source>
        <dbReference type="Pfam" id="PF04055"/>
    </source>
</evidence>
<evidence type="ECO:0000259" key="6">
    <source>
        <dbReference type="Pfam" id="PF13186"/>
    </source>
</evidence>
<dbReference type="InterPro" id="IPR023885">
    <property type="entry name" value="4Fe4S-binding_SPASM_dom"/>
</dbReference>
<dbReference type="GO" id="GO:0046872">
    <property type="term" value="F:metal ion binding"/>
    <property type="evidence" value="ECO:0007669"/>
    <property type="project" value="UniProtKB-KW"/>
</dbReference>
<sequence length="391" mass="44942">MHPSTTRTLNEKEFADIKHTVAMRSAARKRQVADPEYAAPLPQEVSLQLTYKCNLRCTHCYQWNEQGFFRDFSAQQARTEIDLDVVADVLRTTAANRAKLFLWGGEPLMYSKFTQVTELLERYPRTVNMCTNGLLFQRHLDDLLRVGENLNLLVSLDGLGEDHEALRGKGTFNRTMDNIGLMMDLKRDGQFRGELSLSCMVSHVTVGKMYDFMVWAEELGVNTVYFQFPWYISPGVAAAMDELYEKSFAWLRPDTGTKRPTWHSYTYRLPPAELPTLRESMRRLAERRWKVRVRYQPQLEADEVEDFILGTSRPAQHRSRCLAVSNRMEVHADGAVSSCKFFPEFVVGNLHETGVADLWRSESFRKVRGILAENGMMPVCSKCILLYLNGV</sequence>
<dbReference type="PANTHER" id="PTHR11228:SF7">
    <property type="entry name" value="PQQA PEPTIDE CYCLASE"/>
    <property type="match status" value="1"/>
</dbReference>
<keyword evidence="2" id="KW-0479">Metal-binding</keyword>
<dbReference type="CDD" id="cd21109">
    <property type="entry name" value="SPASM"/>
    <property type="match status" value="1"/>
</dbReference>
<dbReference type="Gene3D" id="3.20.20.70">
    <property type="entry name" value="Aldolase class I"/>
    <property type="match status" value="1"/>
</dbReference>
<dbReference type="CDD" id="cd01335">
    <property type="entry name" value="Radical_SAM"/>
    <property type="match status" value="1"/>
</dbReference>
<evidence type="ECO:0000313" key="7">
    <source>
        <dbReference type="EMBL" id="AKC92675.1"/>
    </source>
</evidence>
<reference evidence="7" key="1">
    <citation type="journal article" date="2015" name="J. Biol. Chem.">
        <title>The biosynthesis of capuramycin-type antibiotics: identification of the A-102395 biosynthetic gene cluster, mechanism of self-resistance, and formation of uridine-5'-carboxamide.</title>
        <authorList>
            <person name="Cai W."/>
            <person name="Goswami A."/>
            <person name="Yang Z."/>
            <person name="Liu X."/>
            <person name="Green K.D."/>
            <person name="Barnard-Britson S."/>
            <person name="Baba S."/>
            <person name="Funabashi M."/>
            <person name="Nonaka K."/>
            <person name="Sunkara M."/>
            <person name="Morris A.J."/>
            <person name="Spork A.P."/>
            <person name="Ducho C."/>
            <person name="Garneau-Tsodikova S."/>
            <person name="Thorson J.S."/>
            <person name="Van Lanen S.G."/>
        </authorList>
    </citation>
    <scope>NUCLEOTIDE SEQUENCE</scope>
    <source>
        <strain evidence="7">SANK 60206</strain>
    </source>
</reference>
<accession>A0A0E3USN7</accession>
<feature type="domain" description="4Fe4S-binding SPASM" evidence="6">
    <location>
        <begin position="321"/>
        <end position="383"/>
    </location>
</feature>
<dbReference type="SFLD" id="SFLDS00029">
    <property type="entry name" value="Radical_SAM"/>
    <property type="match status" value="1"/>
</dbReference>
<dbReference type="InterPro" id="IPR013785">
    <property type="entry name" value="Aldolase_TIM"/>
</dbReference>
<dbReference type="InterPro" id="IPR050377">
    <property type="entry name" value="Radical_SAM_PqqE_MftC-like"/>
</dbReference>
<evidence type="ECO:0000256" key="4">
    <source>
        <dbReference type="ARBA" id="ARBA00023014"/>
    </source>
</evidence>
<keyword evidence="3" id="KW-0408">Iron</keyword>
<evidence type="ECO:0000256" key="2">
    <source>
        <dbReference type="ARBA" id="ARBA00022723"/>
    </source>
</evidence>
<feature type="domain" description="Radical SAM core" evidence="5">
    <location>
        <begin position="49"/>
        <end position="185"/>
    </location>
</feature>
<dbReference type="SUPFAM" id="SSF102114">
    <property type="entry name" value="Radical SAM enzymes"/>
    <property type="match status" value="1"/>
</dbReference>
<dbReference type="SFLD" id="SFLDG01386">
    <property type="entry name" value="main_SPASM_domain-containing"/>
    <property type="match status" value="1"/>
</dbReference>
<dbReference type="Pfam" id="PF13186">
    <property type="entry name" value="SPASM"/>
    <property type="match status" value="1"/>
</dbReference>
<dbReference type="Pfam" id="PF04055">
    <property type="entry name" value="Radical_SAM"/>
    <property type="match status" value="1"/>
</dbReference>
<keyword evidence="1" id="KW-0949">S-adenosyl-L-methionine</keyword>
<dbReference type="PANTHER" id="PTHR11228">
    <property type="entry name" value="RADICAL SAM DOMAIN PROTEIN"/>
    <property type="match status" value="1"/>
</dbReference>
<dbReference type="GO" id="GO:0003824">
    <property type="term" value="F:catalytic activity"/>
    <property type="evidence" value="ECO:0007669"/>
    <property type="project" value="InterPro"/>
</dbReference>
<proteinExistence type="predicted"/>
<dbReference type="AlphaFoldDB" id="A0A0E3USN7"/>
<protein>
    <submittedName>
        <fullName evidence="7">Putative AstB/chuR/mirJ-related protein</fullName>
    </submittedName>
</protein>
<dbReference type="InterPro" id="IPR007197">
    <property type="entry name" value="rSAM"/>
</dbReference>
<name>A0A0E3USN7_9PSEU</name>